<dbReference type="RefSeq" id="WP_092371480.1">
    <property type="nucleotide sequence ID" value="NZ_FOIM01000051.1"/>
</dbReference>
<accession>A0A1I0K7L7</accession>
<reference evidence="2" key="1">
    <citation type="submission" date="2016-10" db="EMBL/GenBank/DDBJ databases">
        <authorList>
            <person name="Varghese N."/>
            <person name="Submissions S."/>
        </authorList>
    </citation>
    <scope>NUCLEOTIDE SEQUENCE [LARGE SCALE GENOMIC DNA]</scope>
    <source>
        <strain evidence="2">NLAE-zl-G277</strain>
    </source>
</reference>
<dbReference type="STRING" id="460384.SAMN05216313_15110"/>
<dbReference type="Gene3D" id="2.60.120.10">
    <property type="entry name" value="Jelly Rolls"/>
    <property type="match status" value="1"/>
</dbReference>
<dbReference type="EMBL" id="FOIM01000051">
    <property type="protein sequence ID" value="SEU19665.1"/>
    <property type="molecule type" value="Genomic_DNA"/>
</dbReference>
<evidence type="ECO:0000313" key="2">
    <source>
        <dbReference type="Proteomes" id="UP000198508"/>
    </source>
</evidence>
<dbReference type="InterPro" id="IPR011051">
    <property type="entry name" value="RmlC_Cupin_sf"/>
</dbReference>
<dbReference type="SUPFAM" id="SSF51182">
    <property type="entry name" value="RmlC-like cupins"/>
    <property type="match status" value="1"/>
</dbReference>
<sequence>MKTANLNNMLKGWFIGNFEPSLYKTNDVEVAVKKYSKGMREDAHFHKIATEYTVLITGKVKMFDQEFTEGDIVVVEPGDKTAFECLEDTTTVVVKIPGANNDKYLCD</sequence>
<keyword evidence="2" id="KW-1185">Reference proteome</keyword>
<organism evidence="1 2">
    <name type="scientific">Enterocloster lavalensis</name>
    <dbReference type="NCBI Taxonomy" id="460384"/>
    <lineage>
        <taxon>Bacteria</taxon>
        <taxon>Bacillati</taxon>
        <taxon>Bacillota</taxon>
        <taxon>Clostridia</taxon>
        <taxon>Lachnospirales</taxon>
        <taxon>Lachnospiraceae</taxon>
        <taxon>Enterocloster</taxon>
    </lineage>
</organism>
<protein>
    <submittedName>
        <fullName evidence="1">Cupin domain protein</fullName>
    </submittedName>
</protein>
<gene>
    <name evidence="1" type="ORF">SAMN05216313_15110</name>
</gene>
<name>A0A1I0K7L7_9FIRM</name>
<dbReference type="AlphaFoldDB" id="A0A1I0K7L7"/>
<evidence type="ECO:0000313" key="1">
    <source>
        <dbReference type="EMBL" id="SEU19665.1"/>
    </source>
</evidence>
<proteinExistence type="predicted"/>
<dbReference type="Proteomes" id="UP000198508">
    <property type="component" value="Unassembled WGS sequence"/>
</dbReference>
<dbReference type="InterPro" id="IPR014710">
    <property type="entry name" value="RmlC-like_jellyroll"/>
</dbReference>